<keyword evidence="2" id="KW-1185">Reference proteome</keyword>
<name>A0A402ATC9_9CHLR</name>
<sequence>MPPRSHHHRSPTLHLLEVVKQMPIRSSMWLELKSSQKHPARKALLAVSWQPVRLLPPRTREANQWRPLVIWVIRVWEPDPQKGLKPWTGSC</sequence>
<accession>A0A402ATC9</accession>
<proteinExistence type="predicted"/>
<protein>
    <submittedName>
        <fullName evidence="1">Uncharacterized protein</fullName>
    </submittedName>
</protein>
<dbReference type="Proteomes" id="UP000287188">
    <property type="component" value="Unassembled WGS sequence"/>
</dbReference>
<dbReference type="Gene3D" id="3.90.350.10">
    <property type="entry name" value="Transposase Inhibitor Protein From Tn5, Chain A, domain 1"/>
    <property type="match status" value="1"/>
</dbReference>
<dbReference type="EMBL" id="BIFS01000002">
    <property type="protein sequence ID" value="GCE22342.1"/>
    <property type="molecule type" value="Genomic_DNA"/>
</dbReference>
<comment type="caution">
    <text evidence="1">The sequence shown here is derived from an EMBL/GenBank/DDBJ whole genome shotgun (WGS) entry which is preliminary data.</text>
</comment>
<gene>
    <name evidence="1" type="ORF">KDK_61420</name>
</gene>
<organism evidence="1 2">
    <name type="scientific">Dictyobacter kobayashii</name>
    <dbReference type="NCBI Taxonomy" id="2014872"/>
    <lineage>
        <taxon>Bacteria</taxon>
        <taxon>Bacillati</taxon>
        <taxon>Chloroflexota</taxon>
        <taxon>Ktedonobacteria</taxon>
        <taxon>Ktedonobacterales</taxon>
        <taxon>Dictyobacteraceae</taxon>
        <taxon>Dictyobacter</taxon>
    </lineage>
</organism>
<reference evidence="2" key="1">
    <citation type="submission" date="2018-12" db="EMBL/GenBank/DDBJ databases">
        <title>Tengunoibacter tsumagoiensis gen. nov., sp. nov., Dictyobacter kobayashii sp. nov., D. alpinus sp. nov., and D. joshuensis sp. nov. and description of Dictyobacteraceae fam. nov. within the order Ktedonobacterales isolated from Tengu-no-mugimeshi.</title>
        <authorList>
            <person name="Wang C.M."/>
            <person name="Zheng Y."/>
            <person name="Sakai Y."/>
            <person name="Toyoda A."/>
            <person name="Minakuchi Y."/>
            <person name="Abe K."/>
            <person name="Yokota A."/>
            <person name="Yabe S."/>
        </authorList>
    </citation>
    <scope>NUCLEOTIDE SEQUENCE [LARGE SCALE GENOMIC DNA]</scope>
    <source>
        <strain evidence="2">Uno11</strain>
    </source>
</reference>
<evidence type="ECO:0000313" key="1">
    <source>
        <dbReference type="EMBL" id="GCE22342.1"/>
    </source>
</evidence>
<dbReference type="AlphaFoldDB" id="A0A402ATC9"/>
<evidence type="ECO:0000313" key="2">
    <source>
        <dbReference type="Proteomes" id="UP000287188"/>
    </source>
</evidence>